<dbReference type="InterPro" id="IPR029050">
    <property type="entry name" value="Immunoprotect_excell_Ig-like"/>
</dbReference>
<dbReference type="PROSITE" id="PS51257">
    <property type="entry name" value="PROKAR_LIPOPROTEIN"/>
    <property type="match status" value="1"/>
</dbReference>
<dbReference type="Proteomes" id="UP000317043">
    <property type="component" value="Unassembled WGS sequence"/>
</dbReference>
<dbReference type="InParanoid" id="A0A543B3V7"/>
<evidence type="ECO:0000313" key="5">
    <source>
        <dbReference type="EMBL" id="TQL79518.1"/>
    </source>
</evidence>
<keyword evidence="1 3" id="KW-0732">Signal</keyword>
<dbReference type="Pfam" id="PF11611">
    <property type="entry name" value="DUF4352"/>
    <property type="match status" value="1"/>
</dbReference>
<feature type="signal peptide" evidence="3">
    <location>
        <begin position="1"/>
        <end position="22"/>
    </location>
</feature>
<dbReference type="EMBL" id="VFOW01000001">
    <property type="protein sequence ID" value="TQL79518.1"/>
    <property type="molecule type" value="Genomic_DNA"/>
</dbReference>
<name>A0A543B3V7_9ACTN</name>
<proteinExistence type="predicted"/>
<feature type="domain" description="DUF4352" evidence="4">
    <location>
        <begin position="69"/>
        <end position="162"/>
    </location>
</feature>
<comment type="caution">
    <text evidence="5">The sequence shown here is derived from an EMBL/GenBank/DDBJ whole genome shotgun (WGS) entry which is preliminary data.</text>
</comment>
<sequence>MASRILTAVTAILLMATLSACGGTDPEPTADDEHAHHGSDGSTVETGEFEVAVGGAVSLSGDYDAIAYEVTYTVTAVRQVDADDEGAEPAEHDIFVVAEVQVHGFRGDHDLGAANPDYTFSILDADGTEYPQSTQVISPALSGTVTPDQTLTGNIVFDVPEAVLESGKVRLIALGANGSDLTIDWRY</sequence>
<dbReference type="RefSeq" id="WP_142044889.1">
    <property type="nucleotide sequence ID" value="NZ_JBHTGS010000002.1"/>
</dbReference>
<evidence type="ECO:0000256" key="3">
    <source>
        <dbReference type="SAM" id="SignalP"/>
    </source>
</evidence>
<protein>
    <submittedName>
        <fullName evidence="5">Uncharacterized protein DUF4352</fullName>
    </submittedName>
</protein>
<dbReference type="Gene3D" id="2.60.40.1240">
    <property type="match status" value="1"/>
</dbReference>
<organism evidence="5 6">
    <name type="scientific">Stackebrandtia endophytica</name>
    <dbReference type="NCBI Taxonomy" id="1496996"/>
    <lineage>
        <taxon>Bacteria</taxon>
        <taxon>Bacillati</taxon>
        <taxon>Actinomycetota</taxon>
        <taxon>Actinomycetes</taxon>
        <taxon>Glycomycetales</taxon>
        <taxon>Glycomycetaceae</taxon>
        <taxon>Stackebrandtia</taxon>
    </lineage>
</organism>
<dbReference type="InterPro" id="IPR029051">
    <property type="entry name" value="DUF4352"/>
</dbReference>
<feature type="chain" id="PRO_5022128070" evidence="3">
    <location>
        <begin position="23"/>
        <end position="187"/>
    </location>
</feature>
<reference evidence="5 6" key="1">
    <citation type="submission" date="2019-06" db="EMBL/GenBank/DDBJ databases">
        <title>Sequencing the genomes of 1000 actinobacteria strains.</title>
        <authorList>
            <person name="Klenk H.-P."/>
        </authorList>
    </citation>
    <scope>NUCLEOTIDE SEQUENCE [LARGE SCALE GENOMIC DNA]</scope>
    <source>
        <strain evidence="5 6">DSM 45928</strain>
    </source>
</reference>
<dbReference type="OrthoDB" id="5192316at2"/>
<keyword evidence="6" id="KW-1185">Reference proteome</keyword>
<feature type="region of interest" description="Disordered" evidence="2">
    <location>
        <begin position="24"/>
        <end position="44"/>
    </location>
</feature>
<accession>A0A543B3V7</accession>
<evidence type="ECO:0000256" key="2">
    <source>
        <dbReference type="SAM" id="MobiDB-lite"/>
    </source>
</evidence>
<dbReference type="AlphaFoldDB" id="A0A543B3V7"/>
<evidence type="ECO:0000313" key="6">
    <source>
        <dbReference type="Proteomes" id="UP000317043"/>
    </source>
</evidence>
<gene>
    <name evidence="5" type="ORF">FB566_5127</name>
</gene>
<evidence type="ECO:0000256" key="1">
    <source>
        <dbReference type="ARBA" id="ARBA00022729"/>
    </source>
</evidence>
<evidence type="ECO:0000259" key="4">
    <source>
        <dbReference type="Pfam" id="PF11611"/>
    </source>
</evidence>